<dbReference type="KEGG" id="mtp:Mthe_0241"/>
<reference evidence="13 14" key="1">
    <citation type="submission" date="2006-10" db="EMBL/GenBank/DDBJ databases">
        <title>Complete sequence of Methanosaeta thermophila PT.</title>
        <authorList>
            <consortium name="US DOE Joint Genome Institute"/>
            <person name="Copeland A."/>
            <person name="Lucas S."/>
            <person name="Lapidus A."/>
            <person name="Barry K."/>
            <person name="Detter J.C."/>
            <person name="Glavina del Rio T."/>
            <person name="Hammon N."/>
            <person name="Israni S."/>
            <person name="Pitluck S."/>
            <person name="Chain P."/>
            <person name="Malfatti S."/>
            <person name="Shin M."/>
            <person name="Vergez L."/>
            <person name="Schmutz J."/>
            <person name="Larimer F."/>
            <person name="Land M."/>
            <person name="Hauser L."/>
            <person name="Kyrpides N."/>
            <person name="Kim E."/>
            <person name="Smith K.S."/>
            <person name="Ingram-Smith C."/>
            <person name="Richardson P."/>
        </authorList>
    </citation>
    <scope>NUCLEOTIDE SEQUENCE [LARGE SCALE GENOMIC DNA]</scope>
    <source>
        <strain evidence="14">DSM 6194 / JCM 14653 / NBRC 101360 / PT</strain>
    </source>
</reference>
<feature type="binding site" evidence="10">
    <location>
        <position position="204"/>
    </location>
    <ligand>
        <name>substrate</name>
    </ligand>
</feature>
<accession>A0B5R4</accession>
<dbReference type="SUPFAM" id="SSF54675">
    <property type="entry name" value="Nicotinate/Quinolinate PRTase N-terminal domain-like"/>
    <property type="match status" value="1"/>
</dbReference>
<sequence>MLRSHIERFLEEDLGEWDDSTSIVPDLNVDAAIISKEDCILAGLEEVSELFEYLDVNSEPLFDDGEYATAGAEVMSIQGSARNILRGERVALNILGRMSGIATLTRECVLRAQKVRVACTRKTTPGFRYFEKKAVLIGGGDTHRFNLSGAVMIKDNHIAIMGLEDAIKEARKRASFTKMIEVEVEDLDTMIRAAELGADIIMFDNMNPEEIKRGVAMLEEMGVRSGVILEASGGINPGNLEAYASTGVDVISMGALTRGARWMDFSMEVRNR</sequence>
<dbReference type="Proteomes" id="UP000000674">
    <property type="component" value="Chromosome"/>
</dbReference>
<dbReference type="FunFam" id="3.20.20.70:FF:000030">
    <property type="entry name" value="Nicotinate-nucleotide pyrophosphorylase, carboxylating"/>
    <property type="match status" value="1"/>
</dbReference>
<dbReference type="InterPro" id="IPR027277">
    <property type="entry name" value="NadC/ModD"/>
</dbReference>
<dbReference type="AlphaFoldDB" id="A0B5R4"/>
<dbReference type="InterPro" id="IPR013785">
    <property type="entry name" value="Aldolase_TIM"/>
</dbReference>
<dbReference type="InterPro" id="IPR004393">
    <property type="entry name" value="NadC"/>
</dbReference>
<dbReference type="CDD" id="cd01572">
    <property type="entry name" value="QPRTase"/>
    <property type="match status" value="1"/>
</dbReference>
<keyword evidence="6 9" id="KW-0328">Glycosyltransferase</keyword>
<dbReference type="GO" id="GO:0005737">
    <property type="term" value="C:cytoplasm"/>
    <property type="evidence" value="ECO:0007669"/>
    <property type="project" value="TreeGrafter"/>
</dbReference>
<evidence type="ECO:0000256" key="10">
    <source>
        <dbReference type="PIRSR" id="PIRSR006250-1"/>
    </source>
</evidence>
<dbReference type="InterPro" id="IPR036068">
    <property type="entry name" value="Nicotinate_pribotase-like_C"/>
</dbReference>
<dbReference type="OrthoDB" id="115072at2157"/>
<comment type="similarity">
    <text evidence="3 9">Belongs to the NadC/ModD family.</text>
</comment>
<dbReference type="RefSeq" id="WP_011695437.1">
    <property type="nucleotide sequence ID" value="NC_008553.1"/>
</dbReference>
<comment type="catalytic activity">
    <reaction evidence="8 9">
        <text>nicotinate beta-D-ribonucleotide + CO2 + diphosphate = quinolinate + 5-phospho-alpha-D-ribose 1-diphosphate + 2 H(+)</text>
        <dbReference type="Rhea" id="RHEA:12733"/>
        <dbReference type="ChEBI" id="CHEBI:15378"/>
        <dbReference type="ChEBI" id="CHEBI:16526"/>
        <dbReference type="ChEBI" id="CHEBI:29959"/>
        <dbReference type="ChEBI" id="CHEBI:33019"/>
        <dbReference type="ChEBI" id="CHEBI:57502"/>
        <dbReference type="ChEBI" id="CHEBI:58017"/>
        <dbReference type="EC" id="2.4.2.19"/>
    </reaction>
</comment>
<name>A0B5R4_METTP</name>
<evidence type="ECO:0000256" key="7">
    <source>
        <dbReference type="ARBA" id="ARBA00022679"/>
    </source>
</evidence>
<dbReference type="Pfam" id="PF01729">
    <property type="entry name" value="QRPTase_C"/>
    <property type="match status" value="1"/>
</dbReference>
<dbReference type="EMBL" id="CP000477">
    <property type="protein sequence ID" value="ABK14038.1"/>
    <property type="molecule type" value="Genomic_DNA"/>
</dbReference>
<keyword evidence="14" id="KW-1185">Reference proteome</keyword>
<dbReference type="GO" id="GO:0004514">
    <property type="term" value="F:nicotinate-nucleotide diphosphorylase (carboxylating) activity"/>
    <property type="evidence" value="ECO:0007669"/>
    <property type="project" value="UniProtKB-EC"/>
</dbReference>
<dbReference type="Gene3D" id="3.90.1170.20">
    <property type="entry name" value="Quinolinate phosphoribosyl transferase, N-terminal domain"/>
    <property type="match status" value="1"/>
</dbReference>
<dbReference type="InterPro" id="IPR022412">
    <property type="entry name" value="Quinolinate_PRibosylTrfase_N"/>
</dbReference>
<evidence type="ECO:0000256" key="9">
    <source>
        <dbReference type="PIRNR" id="PIRNR006250"/>
    </source>
</evidence>
<comment type="subunit">
    <text evidence="4 9">Hexamer formed by 3 homodimers.</text>
</comment>
<evidence type="ECO:0000256" key="4">
    <source>
        <dbReference type="ARBA" id="ARBA00011218"/>
    </source>
</evidence>
<organism evidence="13 14">
    <name type="scientific">Methanothrix thermoacetophila (strain DSM 6194 / JCM 14653 / NBRC 101360 / PT)</name>
    <name type="common">Methanosaeta thermophila</name>
    <dbReference type="NCBI Taxonomy" id="349307"/>
    <lineage>
        <taxon>Archaea</taxon>
        <taxon>Methanobacteriati</taxon>
        <taxon>Methanobacteriota</taxon>
        <taxon>Stenosarchaea group</taxon>
        <taxon>Methanomicrobia</taxon>
        <taxon>Methanotrichales</taxon>
        <taxon>Methanotrichaceae</taxon>
        <taxon>Methanothrix</taxon>
    </lineage>
</organism>
<dbReference type="UniPathway" id="UPA00253">
    <property type="reaction ID" value="UER00331"/>
</dbReference>
<evidence type="ECO:0000259" key="11">
    <source>
        <dbReference type="Pfam" id="PF01729"/>
    </source>
</evidence>
<feature type="binding site" evidence="10">
    <location>
        <begin position="120"/>
        <end position="122"/>
    </location>
    <ligand>
        <name>substrate</name>
    </ligand>
</feature>
<dbReference type="SUPFAM" id="SSF51690">
    <property type="entry name" value="Nicotinate/Quinolinate PRTase C-terminal domain-like"/>
    <property type="match status" value="1"/>
</dbReference>
<dbReference type="PIRSF" id="PIRSF006250">
    <property type="entry name" value="NadC_ModD"/>
    <property type="match status" value="1"/>
</dbReference>
<gene>
    <name evidence="13" type="ordered locus">Mthe_0241</name>
</gene>
<comment type="pathway">
    <text evidence="2 9">Cofactor biosynthesis; NAD(+) biosynthesis; nicotinate D-ribonucleotide from quinolinate: step 1/1.</text>
</comment>
<dbReference type="PANTHER" id="PTHR32179">
    <property type="entry name" value="NICOTINATE-NUCLEOTIDE PYROPHOSPHORYLASE [CARBOXYLATING]"/>
    <property type="match status" value="1"/>
</dbReference>
<feature type="domain" description="Quinolinate phosphoribosyl transferase C-terminal" evidence="11">
    <location>
        <begin position="101"/>
        <end position="268"/>
    </location>
</feature>
<feature type="binding site" evidence="10">
    <location>
        <begin position="232"/>
        <end position="234"/>
    </location>
    <ligand>
        <name>substrate</name>
    </ligand>
</feature>
<keyword evidence="5 9" id="KW-0662">Pyridine nucleotide biosynthesis</keyword>
<evidence type="ECO:0000256" key="5">
    <source>
        <dbReference type="ARBA" id="ARBA00022642"/>
    </source>
</evidence>
<dbReference type="Pfam" id="PF02749">
    <property type="entry name" value="QRPTase_N"/>
    <property type="match status" value="1"/>
</dbReference>
<feature type="binding site" evidence="10">
    <location>
        <begin position="253"/>
        <end position="255"/>
    </location>
    <ligand>
        <name>substrate</name>
    </ligand>
</feature>
<feature type="binding site" evidence="10">
    <location>
        <position position="89"/>
    </location>
    <ligand>
        <name>substrate</name>
    </ligand>
</feature>
<evidence type="ECO:0000256" key="8">
    <source>
        <dbReference type="ARBA" id="ARBA00047445"/>
    </source>
</evidence>
<dbReference type="NCBIfam" id="TIGR00078">
    <property type="entry name" value="nadC"/>
    <property type="match status" value="1"/>
</dbReference>
<evidence type="ECO:0000313" key="14">
    <source>
        <dbReference type="Proteomes" id="UP000000674"/>
    </source>
</evidence>
<dbReference type="InterPro" id="IPR037128">
    <property type="entry name" value="Quinolinate_PRibosylTase_N_sf"/>
</dbReference>
<evidence type="ECO:0000259" key="12">
    <source>
        <dbReference type="Pfam" id="PF02749"/>
    </source>
</evidence>
<dbReference type="InterPro" id="IPR002638">
    <property type="entry name" value="Quinolinate_PRibosylTrfase_C"/>
</dbReference>
<comment type="function">
    <text evidence="1 9">Involved in the catabolism of quinolinic acid (QA).</text>
</comment>
<keyword evidence="7 9" id="KW-0808">Transferase</keyword>
<feature type="binding site" evidence="10">
    <location>
        <position position="154"/>
    </location>
    <ligand>
        <name>substrate</name>
    </ligand>
</feature>
<evidence type="ECO:0000256" key="3">
    <source>
        <dbReference type="ARBA" id="ARBA00009400"/>
    </source>
</evidence>
<feature type="binding site" evidence="10">
    <location>
        <position position="183"/>
    </location>
    <ligand>
        <name>substrate</name>
    </ligand>
</feature>
<evidence type="ECO:0000256" key="1">
    <source>
        <dbReference type="ARBA" id="ARBA00003237"/>
    </source>
</evidence>
<dbReference type="PANTHER" id="PTHR32179:SF3">
    <property type="entry name" value="NICOTINATE-NUCLEOTIDE PYROPHOSPHORYLASE [CARBOXYLATING]"/>
    <property type="match status" value="1"/>
</dbReference>
<evidence type="ECO:0000256" key="6">
    <source>
        <dbReference type="ARBA" id="ARBA00022676"/>
    </source>
</evidence>
<protein>
    <recommendedName>
        <fullName evidence="9">Nicotinate-nucleotide pyrophosphorylase [carboxylating]</fullName>
        <ecNumber evidence="9">2.4.2.19</ecNumber>
    </recommendedName>
    <alternativeName>
        <fullName evidence="9">Quinolinate phosphoribosyltransferase [decarboxylating]</fullName>
    </alternativeName>
</protein>
<proteinExistence type="inferred from homology"/>
<feature type="domain" description="Quinolinate phosphoribosyl transferase N-terminal" evidence="12">
    <location>
        <begin position="24"/>
        <end position="99"/>
    </location>
</feature>
<evidence type="ECO:0000256" key="2">
    <source>
        <dbReference type="ARBA" id="ARBA00004893"/>
    </source>
</evidence>
<dbReference type="HOGENOM" id="CLU_039622_2_0_2"/>
<feature type="binding site" evidence="10">
    <location>
        <position position="144"/>
    </location>
    <ligand>
        <name>substrate</name>
    </ligand>
</feature>
<evidence type="ECO:0000313" key="13">
    <source>
        <dbReference type="EMBL" id="ABK14038.1"/>
    </source>
</evidence>
<dbReference type="GeneID" id="4462064"/>
<dbReference type="STRING" id="349307.Mthe_0241"/>
<dbReference type="GO" id="GO:0009435">
    <property type="term" value="P:NAD+ biosynthetic process"/>
    <property type="evidence" value="ECO:0007669"/>
    <property type="project" value="UniProtKB-UniPathway"/>
</dbReference>
<dbReference type="FunFam" id="3.90.1170.20:FF:000001">
    <property type="entry name" value="Nicotinate-nucleotide diphosphorylase (Carboxylating)"/>
    <property type="match status" value="1"/>
</dbReference>
<dbReference type="EC" id="2.4.2.19" evidence="9"/>
<dbReference type="GO" id="GO:0034213">
    <property type="term" value="P:quinolinate catabolic process"/>
    <property type="evidence" value="ECO:0007669"/>
    <property type="project" value="TreeGrafter"/>
</dbReference>
<dbReference type="Gene3D" id="3.20.20.70">
    <property type="entry name" value="Aldolase class I"/>
    <property type="match status" value="1"/>
</dbReference>